<evidence type="ECO:0000313" key="8">
    <source>
        <dbReference type="EMBL" id="KAE8023178.1"/>
    </source>
</evidence>
<protein>
    <recommendedName>
        <fullName evidence="7">Glycosyltransferase 61 catalytic domain-containing protein</fullName>
    </recommendedName>
</protein>
<dbReference type="Pfam" id="PF04577">
    <property type="entry name" value="Glyco_transf_61"/>
    <property type="match status" value="1"/>
</dbReference>
<dbReference type="EMBL" id="CM017323">
    <property type="protein sequence ID" value="KAE8023178.1"/>
    <property type="molecule type" value="Genomic_DNA"/>
</dbReference>
<reference evidence="8 9" key="1">
    <citation type="submission" date="2019-06" db="EMBL/GenBank/DDBJ databases">
        <title>A chromosomal-level reference genome of Carpinus fangiana (Coryloideae, Betulaceae).</title>
        <authorList>
            <person name="Yang X."/>
            <person name="Wang Z."/>
            <person name="Zhang L."/>
            <person name="Hao G."/>
            <person name="Liu J."/>
            <person name="Yang Y."/>
        </authorList>
    </citation>
    <scope>NUCLEOTIDE SEQUENCE [LARGE SCALE GENOMIC DNA]</scope>
    <source>
        <strain evidence="8">Cfa_2016G</strain>
        <tissue evidence="8">Leaf</tissue>
    </source>
</reference>
<dbReference type="PANTHER" id="PTHR20961:SF98">
    <property type="entry name" value="GLYCOSYLTRANSFERASE"/>
    <property type="match status" value="1"/>
</dbReference>
<gene>
    <name evidence="8" type="ORF">FH972_008913</name>
</gene>
<evidence type="ECO:0000256" key="1">
    <source>
        <dbReference type="ARBA" id="ARBA00004323"/>
    </source>
</evidence>
<evidence type="ECO:0000256" key="6">
    <source>
        <dbReference type="SAM" id="Phobius"/>
    </source>
</evidence>
<feature type="region of interest" description="Disordered" evidence="5">
    <location>
        <begin position="69"/>
        <end position="89"/>
    </location>
</feature>
<evidence type="ECO:0000256" key="3">
    <source>
        <dbReference type="ARBA" id="ARBA00022679"/>
    </source>
</evidence>
<dbReference type="OrthoDB" id="529273at2759"/>
<evidence type="ECO:0000259" key="7">
    <source>
        <dbReference type="Pfam" id="PF04577"/>
    </source>
</evidence>
<dbReference type="PANTHER" id="PTHR20961">
    <property type="entry name" value="GLYCOSYLTRANSFERASE"/>
    <property type="match status" value="1"/>
</dbReference>
<evidence type="ECO:0000313" key="9">
    <source>
        <dbReference type="Proteomes" id="UP000327013"/>
    </source>
</evidence>
<keyword evidence="4" id="KW-0325">Glycoprotein</keyword>
<sequence>MRESALGLLQIRSHRDMKKKKKKRDQSTTVVIACIAILLLFFLFHFNFSIISTINATLDRKRLVPKSIRNGKIVHPPPPPTPTPRKSTRAEEISCDRAHHTYDICSINGPTVLDPAASTFFLMDPTSRSISTPQKPLVVEKVRPYARKSENSTMSRIKEVTLVAGPRSPKCEIQHNAPALVFSAGGYTGNFFHEFNDGFIPLYITVNSIFPDQEVVLVISKARDWWISKYKELLRTFSKHPIINLDNDTTTHCFPSATVGMISHGFMTINPASIPSSKNFTHFRAFLGKAYGRSHNLQNLPKSRPLLVLAGRSGGVGRLLLNQNEVKLEAEKVGFDVTVFEPTPGTPLKEAYALINSSHAMVGIHGAALTHSLFLRPGAVFLQVVPLGAEWVAEVCFERSARAMGIEYMEYRIKAEESSLMDKYGKDEMIVKDPAGFRGKKWSHEAMAIYLKEQNVKLDMVRFGKYLKEAYLKAKKFMDKGQ</sequence>
<keyword evidence="3" id="KW-0808">Transferase</keyword>
<keyword evidence="6" id="KW-1133">Transmembrane helix</keyword>
<comment type="subcellular location">
    <subcellularLocation>
        <location evidence="1">Golgi apparatus membrane</location>
        <topology evidence="1">Single-pass type II membrane protein</topology>
    </subcellularLocation>
</comment>
<organism evidence="8 9">
    <name type="scientific">Carpinus fangiana</name>
    <dbReference type="NCBI Taxonomy" id="176857"/>
    <lineage>
        <taxon>Eukaryota</taxon>
        <taxon>Viridiplantae</taxon>
        <taxon>Streptophyta</taxon>
        <taxon>Embryophyta</taxon>
        <taxon>Tracheophyta</taxon>
        <taxon>Spermatophyta</taxon>
        <taxon>Magnoliopsida</taxon>
        <taxon>eudicotyledons</taxon>
        <taxon>Gunneridae</taxon>
        <taxon>Pentapetalae</taxon>
        <taxon>rosids</taxon>
        <taxon>fabids</taxon>
        <taxon>Fagales</taxon>
        <taxon>Betulaceae</taxon>
        <taxon>Carpinus</taxon>
    </lineage>
</organism>
<proteinExistence type="predicted"/>
<keyword evidence="6" id="KW-0472">Membrane</keyword>
<evidence type="ECO:0000256" key="2">
    <source>
        <dbReference type="ARBA" id="ARBA00022676"/>
    </source>
</evidence>
<keyword evidence="9" id="KW-1185">Reference proteome</keyword>
<evidence type="ECO:0000256" key="5">
    <source>
        <dbReference type="SAM" id="MobiDB-lite"/>
    </source>
</evidence>
<dbReference type="AlphaFoldDB" id="A0A5N6R126"/>
<name>A0A5N6R126_9ROSI</name>
<dbReference type="InterPro" id="IPR007657">
    <property type="entry name" value="Glycosyltransferase_61"/>
</dbReference>
<keyword evidence="2" id="KW-0328">Glycosyltransferase</keyword>
<accession>A0A5N6R126</accession>
<dbReference type="Proteomes" id="UP000327013">
    <property type="component" value="Chromosome 3"/>
</dbReference>
<dbReference type="InterPro" id="IPR049625">
    <property type="entry name" value="Glyco_transf_61_cat"/>
</dbReference>
<feature type="domain" description="Glycosyltransferase 61 catalytic" evidence="7">
    <location>
        <begin position="273"/>
        <end position="381"/>
    </location>
</feature>
<feature type="transmembrane region" description="Helical" evidence="6">
    <location>
        <begin position="27"/>
        <end position="48"/>
    </location>
</feature>
<keyword evidence="6" id="KW-0812">Transmembrane</keyword>
<dbReference type="GO" id="GO:0016763">
    <property type="term" value="F:pentosyltransferase activity"/>
    <property type="evidence" value="ECO:0007669"/>
    <property type="project" value="UniProtKB-ARBA"/>
</dbReference>
<dbReference type="GO" id="GO:0000139">
    <property type="term" value="C:Golgi membrane"/>
    <property type="evidence" value="ECO:0007669"/>
    <property type="project" value="UniProtKB-SubCell"/>
</dbReference>
<evidence type="ECO:0000256" key="4">
    <source>
        <dbReference type="ARBA" id="ARBA00023180"/>
    </source>
</evidence>